<protein>
    <recommendedName>
        <fullName evidence="5">Pseudouridine synthase</fullName>
        <ecNumber evidence="5">5.4.99.-</ecNumber>
    </recommendedName>
</protein>
<dbReference type="OrthoDB" id="9807213at2"/>
<dbReference type="SMART" id="SM00363">
    <property type="entry name" value="S4"/>
    <property type="match status" value="1"/>
</dbReference>
<evidence type="ECO:0000256" key="2">
    <source>
        <dbReference type="ARBA" id="ARBA00022884"/>
    </source>
</evidence>
<dbReference type="PATRIC" id="fig|1497955.3.peg.224"/>
<dbReference type="Gene3D" id="3.30.70.1560">
    <property type="entry name" value="Alpha-L RNA-binding motif"/>
    <property type="match status" value="1"/>
</dbReference>
<evidence type="ECO:0000256" key="5">
    <source>
        <dbReference type="RuleBase" id="RU003887"/>
    </source>
</evidence>
<dbReference type="PROSITE" id="PS01149">
    <property type="entry name" value="PSI_RSU"/>
    <property type="match status" value="1"/>
</dbReference>
<dbReference type="STRING" id="1497955.HMPREF1872_00239"/>
<dbReference type="InterPro" id="IPR050343">
    <property type="entry name" value="RsuA_PseudoU_synthase"/>
</dbReference>
<dbReference type="SUPFAM" id="SSF55120">
    <property type="entry name" value="Pseudouridine synthase"/>
    <property type="match status" value="1"/>
</dbReference>
<evidence type="ECO:0000259" key="6">
    <source>
        <dbReference type="SMART" id="SM00363"/>
    </source>
</evidence>
<dbReference type="NCBIfam" id="TIGR00093">
    <property type="entry name" value="pseudouridine synthase"/>
    <property type="match status" value="1"/>
</dbReference>
<dbReference type="InterPro" id="IPR042092">
    <property type="entry name" value="PsdUridine_s_RsuA/RluB/E/F_cat"/>
</dbReference>
<dbReference type="GO" id="GO:0120159">
    <property type="term" value="F:rRNA pseudouridine synthase activity"/>
    <property type="evidence" value="ECO:0007669"/>
    <property type="project" value="UniProtKB-ARBA"/>
</dbReference>
<dbReference type="InterPro" id="IPR036986">
    <property type="entry name" value="S4_RNA-bd_sf"/>
</dbReference>
<dbReference type="InterPro" id="IPR002942">
    <property type="entry name" value="S4_RNA-bd"/>
</dbReference>
<evidence type="ECO:0000313" key="8">
    <source>
        <dbReference type="Proteomes" id="UP000070080"/>
    </source>
</evidence>
<dbReference type="Proteomes" id="UP000070080">
    <property type="component" value="Unassembled WGS sequence"/>
</dbReference>
<accession>A0A133YH97</accession>
<dbReference type="Gene3D" id="3.10.290.10">
    <property type="entry name" value="RNA-binding S4 domain"/>
    <property type="match status" value="1"/>
</dbReference>
<dbReference type="InterPro" id="IPR006145">
    <property type="entry name" value="PsdUridine_synth_RsuA/RluA"/>
</dbReference>
<dbReference type="PANTHER" id="PTHR47683:SF4">
    <property type="entry name" value="PSEUDOURIDINE SYNTHASE"/>
    <property type="match status" value="1"/>
</dbReference>
<dbReference type="EMBL" id="LSCV01000002">
    <property type="protein sequence ID" value="KXB42553.1"/>
    <property type="molecule type" value="Genomic_DNA"/>
</dbReference>
<dbReference type="PANTHER" id="PTHR47683">
    <property type="entry name" value="PSEUDOURIDINE SYNTHASE FAMILY PROTEIN-RELATED"/>
    <property type="match status" value="1"/>
</dbReference>
<organism evidence="7 8">
    <name type="scientific">Amygdalobacter nucleatus</name>
    <dbReference type="NCBI Taxonomy" id="3029274"/>
    <lineage>
        <taxon>Bacteria</taxon>
        <taxon>Bacillati</taxon>
        <taxon>Bacillota</taxon>
        <taxon>Clostridia</taxon>
        <taxon>Eubacteriales</taxon>
        <taxon>Oscillospiraceae</taxon>
        <taxon>Amygdalobacter</taxon>
    </lineage>
</organism>
<dbReference type="Pfam" id="PF01479">
    <property type="entry name" value="S4"/>
    <property type="match status" value="1"/>
</dbReference>
<dbReference type="InterPro" id="IPR000748">
    <property type="entry name" value="PsdUridine_synth_RsuA/RluB/E/F"/>
</dbReference>
<dbReference type="RefSeq" id="WP_066712680.1">
    <property type="nucleotide sequence ID" value="NZ_JARFNM010000001.1"/>
</dbReference>
<dbReference type="SUPFAM" id="SSF55174">
    <property type="entry name" value="Alpha-L RNA-binding motif"/>
    <property type="match status" value="1"/>
</dbReference>
<dbReference type="EC" id="5.4.99.-" evidence="5"/>
<sequence length="242" mass="27132">MRLDKFLAERGLGTRSEIKALLSKDLVTINGKVVKEAKYQLADFELEQVVYQATNLSPYSKQVFMLYKPVGVLSAAKDDKSPCALDYLPSNLQTRKYSCVGRLDKYSEGLLLLTNDGELIHRLTQPKWQIKKTYKVTFSPELKAGEAELITSQFANGLEMKDLICKPATFQALSANTALVTVSEGKFHQVRRMMAHFAHEVTSLIRLCEGPIELGNLQTGEIRPLNAAEYAKLYAEVALERN</sequence>
<feature type="domain" description="RNA-binding S4" evidence="6">
    <location>
        <begin position="1"/>
        <end position="64"/>
    </location>
</feature>
<evidence type="ECO:0000256" key="3">
    <source>
        <dbReference type="ARBA" id="ARBA00023235"/>
    </source>
</evidence>
<name>A0A133YH97_9FIRM</name>
<proteinExistence type="inferred from homology"/>
<dbReference type="AlphaFoldDB" id="A0A133YH97"/>
<dbReference type="InterPro" id="IPR020094">
    <property type="entry name" value="TruA/RsuA/RluB/E/F_N"/>
</dbReference>
<evidence type="ECO:0000256" key="1">
    <source>
        <dbReference type="ARBA" id="ARBA00008348"/>
    </source>
</evidence>
<dbReference type="Pfam" id="PF00849">
    <property type="entry name" value="PseudoU_synth_2"/>
    <property type="match status" value="1"/>
</dbReference>
<dbReference type="PROSITE" id="PS50889">
    <property type="entry name" value="S4"/>
    <property type="match status" value="1"/>
</dbReference>
<gene>
    <name evidence="7" type="ORF">HMPREF1872_00239</name>
</gene>
<reference evidence="8" key="1">
    <citation type="submission" date="2016-01" db="EMBL/GenBank/DDBJ databases">
        <authorList>
            <person name="Mitreva M."/>
            <person name="Pepin K.H."/>
            <person name="Mihindukulasuriya K.A."/>
            <person name="Fulton R."/>
            <person name="Fronick C."/>
            <person name="O'Laughlin M."/>
            <person name="Miner T."/>
            <person name="Herter B."/>
            <person name="Rosa B.A."/>
            <person name="Cordes M."/>
            <person name="Tomlinson C."/>
            <person name="Wollam A."/>
            <person name="Palsikar V.B."/>
            <person name="Mardis E.R."/>
            <person name="Wilson R.K."/>
        </authorList>
    </citation>
    <scope>NUCLEOTIDE SEQUENCE [LARGE SCALE GENOMIC DNA]</scope>
    <source>
        <strain evidence="8">KA00274</strain>
    </source>
</reference>
<comment type="similarity">
    <text evidence="1 5">Belongs to the pseudouridine synthase RsuA family.</text>
</comment>
<keyword evidence="2 4" id="KW-0694">RNA-binding</keyword>
<keyword evidence="3 5" id="KW-0413">Isomerase</keyword>
<dbReference type="InterPro" id="IPR020103">
    <property type="entry name" value="PsdUridine_synth_cat_dom_sf"/>
</dbReference>
<evidence type="ECO:0000313" key="7">
    <source>
        <dbReference type="EMBL" id="KXB42553.1"/>
    </source>
</evidence>
<dbReference type="InterPro" id="IPR018496">
    <property type="entry name" value="PsdUridine_synth_RsuA/RluB_CS"/>
</dbReference>
<comment type="caution">
    <text evidence="7">The sequence shown here is derived from an EMBL/GenBank/DDBJ whole genome shotgun (WGS) entry which is preliminary data.</text>
</comment>
<evidence type="ECO:0000256" key="4">
    <source>
        <dbReference type="PROSITE-ProRule" id="PRU00182"/>
    </source>
</evidence>
<dbReference type="Gene3D" id="3.30.70.580">
    <property type="entry name" value="Pseudouridine synthase I, catalytic domain, N-terminal subdomain"/>
    <property type="match status" value="1"/>
</dbReference>
<keyword evidence="8" id="KW-1185">Reference proteome</keyword>
<dbReference type="GO" id="GO:0000455">
    <property type="term" value="P:enzyme-directed rRNA pseudouridine synthesis"/>
    <property type="evidence" value="ECO:0007669"/>
    <property type="project" value="UniProtKB-ARBA"/>
</dbReference>
<dbReference type="CDD" id="cd00165">
    <property type="entry name" value="S4"/>
    <property type="match status" value="1"/>
</dbReference>
<dbReference type="GO" id="GO:0003723">
    <property type="term" value="F:RNA binding"/>
    <property type="evidence" value="ECO:0007669"/>
    <property type="project" value="UniProtKB-KW"/>
</dbReference>